<evidence type="ECO:0000259" key="2">
    <source>
        <dbReference type="Pfam" id="PF03787"/>
    </source>
</evidence>
<dbReference type="PANTHER" id="PTHR36700:SF1">
    <property type="entry name" value="CRISPR SYSTEM CMR SUBUNIT CMR4"/>
    <property type="match status" value="1"/>
</dbReference>
<gene>
    <name evidence="3" type="ORF">GMBLW1_17210</name>
</gene>
<evidence type="ECO:0000313" key="4">
    <source>
        <dbReference type="Proteomes" id="UP000464378"/>
    </source>
</evidence>
<dbReference type="EMBL" id="LR593887">
    <property type="protein sequence ID" value="VTS00804.1"/>
    <property type="molecule type" value="Genomic_DNA"/>
</dbReference>
<keyword evidence="1" id="KW-0051">Antiviral defense</keyword>
<dbReference type="InterPro" id="IPR013410">
    <property type="entry name" value="CRISPR-assoc_RAMP_Cmr4"/>
</dbReference>
<dbReference type="KEGG" id="tim:GMBLW1_17210"/>
<dbReference type="AlphaFoldDB" id="A0A6C2YLY4"/>
<name>A0A6C2YLY4_9BACT</name>
<organism evidence="3">
    <name type="scientific">Tuwongella immobilis</name>
    <dbReference type="NCBI Taxonomy" id="692036"/>
    <lineage>
        <taxon>Bacteria</taxon>
        <taxon>Pseudomonadati</taxon>
        <taxon>Planctomycetota</taxon>
        <taxon>Planctomycetia</taxon>
        <taxon>Gemmatales</taxon>
        <taxon>Gemmataceae</taxon>
        <taxon>Tuwongella</taxon>
    </lineage>
</organism>
<evidence type="ECO:0000313" key="3">
    <source>
        <dbReference type="EMBL" id="VIP02239.1"/>
    </source>
</evidence>
<dbReference type="GO" id="GO:0051607">
    <property type="term" value="P:defense response to virus"/>
    <property type="evidence" value="ECO:0007669"/>
    <property type="project" value="UniProtKB-KW"/>
</dbReference>
<reference evidence="3" key="1">
    <citation type="submission" date="2019-04" db="EMBL/GenBank/DDBJ databases">
        <authorList>
            <consortium name="Science for Life Laboratories"/>
        </authorList>
    </citation>
    <scope>NUCLEOTIDE SEQUENCE</scope>
    <source>
        <strain evidence="3">MBLW1</strain>
    </source>
</reference>
<dbReference type="NCBIfam" id="TIGR02580">
    <property type="entry name" value="cas_RAMP_Cmr4"/>
    <property type="match status" value="1"/>
</dbReference>
<dbReference type="EMBL" id="LR586016">
    <property type="protein sequence ID" value="VIP02239.1"/>
    <property type="molecule type" value="Genomic_DNA"/>
</dbReference>
<feature type="domain" description="CRISPR type III-associated protein" evidence="2">
    <location>
        <begin position="9"/>
        <end position="291"/>
    </location>
</feature>
<protein>
    <recommendedName>
        <fullName evidence="2">CRISPR type III-associated protein domain-containing protein</fullName>
    </recommendedName>
</protein>
<sequence>MSNTRLYWLHALSPTHVGIGRGMGYIDLPIDRDGVTNWPIVRGSGFKGVLADFHKATEKKRDEEAVLRLAFGKAGDSDSNSGSLMPTDARLVCLPVRSFRGTFAWTTSVMCLSMLARTLKLAGVTRLLELPPRLEKGAMTTDSSALLQDKKVYLEDLDFSAMPDEKVTAWAAKIASWVFPDDKVWQETFKQRFVVIPDTAFDFLCETGTEVHTRVKIDDNSKTVVDGALWTEESIPAETILMGIIHCDKIFHREKDAKHGLTPEKLLEQFASGTPMLQIGGKATVGRGQVRCIFSEVK</sequence>
<dbReference type="Pfam" id="PF03787">
    <property type="entry name" value="RAMPs"/>
    <property type="match status" value="1"/>
</dbReference>
<proteinExistence type="predicted"/>
<keyword evidence="4" id="KW-1185">Reference proteome</keyword>
<dbReference type="InParanoid" id="A0A6C2YLY4"/>
<evidence type="ECO:0000256" key="1">
    <source>
        <dbReference type="ARBA" id="ARBA00023118"/>
    </source>
</evidence>
<dbReference type="Proteomes" id="UP000464378">
    <property type="component" value="Chromosome"/>
</dbReference>
<dbReference type="PANTHER" id="PTHR36700">
    <property type="entry name" value="CRISPR SYSTEM CMR SUBUNIT CMR4"/>
    <property type="match status" value="1"/>
</dbReference>
<accession>A0A6C2YLY4</accession>
<dbReference type="RefSeq" id="WP_162657433.1">
    <property type="nucleotide sequence ID" value="NZ_LR593887.1"/>
</dbReference>
<dbReference type="InterPro" id="IPR005537">
    <property type="entry name" value="RAMP_III_fam"/>
</dbReference>